<accession>A0A975SWQ7</accession>
<dbReference type="PANTHER" id="PTHR15020">
    <property type="entry name" value="FLAVIN REDUCTASE-RELATED"/>
    <property type="match status" value="1"/>
</dbReference>
<gene>
    <name evidence="2" type="ORF">KRR39_14220</name>
</gene>
<evidence type="ECO:0000259" key="1">
    <source>
        <dbReference type="Pfam" id="PF13460"/>
    </source>
</evidence>
<dbReference type="CDD" id="cd05243">
    <property type="entry name" value="SDR_a5"/>
    <property type="match status" value="1"/>
</dbReference>
<dbReference type="InterPro" id="IPR016040">
    <property type="entry name" value="NAD(P)-bd_dom"/>
</dbReference>
<protein>
    <submittedName>
        <fullName evidence="2">SDR family oxidoreductase</fullName>
    </submittedName>
</protein>
<sequence>MARVAVVGGRGKVARHLHPLLVRAGHTPVALVRNEAYRSELEELGAEVRLLDIERSTAEDFARAFDGCRAVVFAAGAGPDGKVERKRTVDLEGSLKSIEGAQGARIRRFVQVSAMAVDDPVPADATPVWRAYIEAKREADEALRSSGLDWTILRPGWLTDDPSGRRVAIGRDVPEGDISRDDVAAVIVAVLENDGTISKQWEVVQDGLPIVESIALAMLTDAAPGAAWAGRD</sequence>
<evidence type="ECO:0000313" key="3">
    <source>
        <dbReference type="Proteomes" id="UP000683575"/>
    </source>
</evidence>
<dbReference type="Proteomes" id="UP000683575">
    <property type="component" value="Chromosome"/>
</dbReference>
<dbReference type="Pfam" id="PF13460">
    <property type="entry name" value="NAD_binding_10"/>
    <property type="match status" value="1"/>
</dbReference>
<dbReference type="AlphaFoldDB" id="A0A975SWQ7"/>
<evidence type="ECO:0000313" key="2">
    <source>
        <dbReference type="EMBL" id="QWZ06699.1"/>
    </source>
</evidence>
<dbReference type="RefSeq" id="WP_216937824.1">
    <property type="nucleotide sequence ID" value="NZ_CP077062.1"/>
</dbReference>
<dbReference type="PANTHER" id="PTHR15020:SF50">
    <property type="entry name" value="UPF0659 PROTEIN YMR090W"/>
    <property type="match status" value="1"/>
</dbReference>
<feature type="domain" description="NAD(P)-binding" evidence="1">
    <location>
        <begin position="8"/>
        <end position="193"/>
    </location>
</feature>
<organism evidence="2 3">
    <name type="scientific">Nocardioides panacis</name>
    <dbReference type="NCBI Taxonomy" id="2849501"/>
    <lineage>
        <taxon>Bacteria</taxon>
        <taxon>Bacillati</taxon>
        <taxon>Actinomycetota</taxon>
        <taxon>Actinomycetes</taxon>
        <taxon>Propionibacteriales</taxon>
        <taxon>Nocardioidaceae</taxon>
        <taxon>Nocardioides</taxon>
    </lineage>
</organism>
<dbReference type="EMBL" id="CP077062">
    <property type="protein sequence ID" value="QWZ06699.1"/>
    <property type="molecule type" value="Genomic_DNA"/>
</dbReference>
<reference evidence="2" key="1">
    <citation type="submission" date="2021-06" db="EMBL/GenBank/DDBJ databases">
        <title>Complete genome sequence of Nocardioides sp. G188.</title>
        <authorList>
            <person name="Im W.-T."/>
        </authorList>
    </citation>
    <scope>NUCLEOTIDE SEQUENCE</scope>
    <source>
        <strain evidence="2">G188</strain>
    </source>
</reference>
<dbReference type="KEGG" id="nps:KRR39_14220"/>
<keyword evidence="3" id="KW-1185">Reference proteome</keyword>
<proteinExistence type="predicted"/>
<name>A0A975SWQ7_9ACTN</name>